<sequence length="237" mass="26517">MTMDKKYPSRSEYRRSNGLKKSFYQRWWFWIIIILLIVGGSAGGYYLYSHSQEKNTSNVQKKTTTSKAKPKKKKKSVTSSGITLKQYNSIYISDKDGLSLDILTKFFGKSKTSTVSKVNDKQTNMETWSKIANGTKGSKLVVQFYNDHAIEKTISGLTVNRNSKITLADYAKIDNDQTTDQVTQTLGKPNYYSETNVDGTTNTTYKYTTGLDGEDGANCTINFTNGNVSGKSQTGLK</sequence>
<keyword evidence="2" id="KW-1133">Transmembrane helix</keyword>
<keyword evidence="4" id="KW-1185">Reference proteome</keyword>
<gene>
    <name evidence="3" type="ORF">FC97_GL001008</name>
</gene>
<evidence type="ECO:0000256" key="1">
    <source>
        <dbReference type="ARBA" id="ARBA00022729"/>
    </source>
</evidence>
<comment type="caution">
    <text evidence="3">The sequence shown here is derived from an EMBL/GenBank/DDBJ whole genome shotgun (WGS) entry which is preliminary data.</text>
</comment>
<accession>A0ABR5NT15</accession>
<name>A0ABR5NT15_9LACO</name>
<evidence type="ECO:0000313" key="4">
    <source>
        <dbReference type="Proteomes" id="UP000051499"/>
    </source>
</evidence>
<evidence type="ECO:0000256" key="2">
    <source>
        <dbReference type="SAM" id="Phobius"/>
    </source>
</evidence>
<feature type="transmembrane region" description="Helical" evidence="2">
    <location>
        <begin position="27"/>
        <end position="48"/>
    </location>
</feature>
<evidence type="ECO:0000313" key="3">
    <source>
        <dbReference type="EMBL" id="KRK51316.1"/>
    </source>
</evidence>
<protein>
    <recommendedName>
        <fullName evidence="5">DUF3862 domain-containing protein</fullName>
    </recommendedName>
</protein>
<keyword evidence="2" id="KW-0472">Membrane</keyword>
<dbReference type="InterPro" id="IPR024418">
    <property type="entry name" value="DUF3862"/>
</dbReference>
<dbReference type="InterPro" id="IPR037873">
    <property type="entry name" value="BamE-like"/>
</dbReference>
<keyword evidence="2" id="KW-0812">Transmembrane</keyword>
<proteinExistence type="predicted"/>
<organism evidence="3 4">
    <name type="scientific">Companilactobacillus kimchii DSM 13961 = JCM 10707</name>
    <dbReference type="NCBI Taxonomy" id="1423765"/>
    <lineage>
        <taxon>Bacteria</taxon>
        <taxon>Bacillati</taxon>
        <taxon>Bacillota</taxon>
        <taxon>Bacilli</taxon>
        <taxon>Lactobacillales</taxon>
        <taxon>Lactobacillaceae</taxon>
        <taxon>Companilactobacillus</taxon>
        <taxon>Companilactobacillus kimchii</taxon>
    </lineage>
</organism>
<keyword evidence="1" id="KW-0732">Signal</keyword>
<dbReference type="Proteomes" id="UP000051499">
    <property type="component" value="Unassembled WGS sequence"/>
</dbReference>
<reference evidence="3 4" key="1">
    <citation type="journal article" date="2015" name="Genome Announc.">
        <title>Expanding the biotechnology potential of lactobacilli through comparative genomics of 213 strains and associated genera.</title>
        <authorList>
            <person name="Sun Z."/>
            <person name="Harris H.M."/>
            <person name="McCann A."/>
            <person name="Guo C."/>
            <person name="Argimon S."/>
            <person name="Zhang W."/>
            <person name="Yang X."/>
            <person name="Jeffery I.B."/>
            <person name="Cooney J.C."/>
            <person name="Kagawa T.F."/>
            <person name="Liu W."/>
            <person name="Song Y."/>
            <person name="Salvetti E."/>
            <person name="Wrobel A."/>
            <person name="Rasinkangas P."/>
            <person name="Parkhill J."/>
            <person name="Rea M.C."/>
            <person name="O'Sullivan O."/>
            <person name="Ritari J."/>
            <person name="Douillard F.P."/>
            <person name="Paul Ross R."/>
            <person name="Yang R."/>
            <person name="Briner A.E."/>
            <person name="Felis G.E."/>
            <person name="de Vos W.M."/>
            <person name="Barrangou R."/>
            <person name="Klaenhammer T.R."/>
            <person name="Caufield P.W."/>
            <person name="Cui Y."/>
            <person name="Zhang H."/>
            <person name="O'Toole P.W."/>
        </authorList>
    </citation>
    <scope>NUCLEOTIDE SEQUENCE [LARGE SCALE GENOMIC DNA]</scope>
    <source>
        <strain evidence="3 4">DSM 13961</strain>
    </source>
</reference>
<evidence type="ECO:0008006" key="5">
    <source>
        <dbReference type="Google" id="ProtNLM"/>
    </source>
</evidence>
<dbReference type="Pfam" id="PF12978">
    <property type="entry name" value="DUF3862"/>
    <property type="match status" value="1"/>
</dbReference>
<dbReference type="EMBL" id="AZDH01000017">
    <property type="protein sequence ID" value="KRK51316.1"/>
    <property type="molecule type" value="Genomic_DNA"/>
</dbReference>
<dbReference type="Gene3D" id="3.30.1450.10">
    <property type="match status" value="2"/>
</dbReference>